<organism evidence="3 4">
    <name type="scientific">Paramarasmius palmivorus</name>
    <dbReference type="NCBI Taxonomy" id="297713"/>
    <lineage>
        <taxon>Eukaryota</taxon>
        <taxon>Fungi</taxon>
        <taxon>Dikarya</taxon>
        <taxon>Basidiomycota</taxon>
        <taxon>Agaricomycotina</taxon>
        <taxon>Agaricomycetes</taxon>
        <taxon>Agaricomycetidae</taxon>
        <taxon>Agaricales</taxon>
        <taxon>Marasmiineae</taxon>
        <taxon>Marasmiaceae</taxon>
        <taxon>Paramarasmius</taxon>
    </lineage>
</organism>
<protein>
    <recommendedName>
        <fullName evidence="2">PRISE-like Rossmann-fold domain-containing protein</fullName>
    </recommendedName>
</protein>
<reference evidence="3 4" key="1">
    <citation type="submission" date="2024-01" db="EMBL/GenBank/DDBJ databases">
        <title>A draft genome for a cacao thread blight-causing isolate of Paramarasmius palmivorus.</title>
        <authorList>
            <person name="Baruah I.K."/>
            <person name="Bukari Y."/>
            <person name="Amoako-Attah I."/>
            <person name="Meinhardt L.W."/>
            <person name="Bailey B.A."/>
            <person name="Cohen S.P."/>
        </authorList>
    </citation>
    <scope>NUCLEOTIDE SEQUENCE [LARGE SCALE GENOMIC DNA]</scope>
    <source>
        <strain evidence="3 4">GH-12</strain>
    </source>
</reference>
<comment type="caution">
    <text evidence="3">The sequence shown here is derived from an EMBL/GenBank/DDBJ whole genome shotgun (WGS) entry which is preliminary data.</text>
</comment>
<feature type="domain" description="PRISE-like Rossmann-fold" evidence="2">
    <location>
        <begin position="7"/>
        <end position="319"/>
    </location>
</feature>
<dbReference type="SUPFAM" id="SSF51735">
    <property type="entry name" value="NAD(P)-binding Rossmann-fold domains"/>
    <property type="match status" value="1"/>
</dbReference>
<keyword evidence="1" id="KW-0472">Membrane</keyword>
<keyword evidence="4" id="KW-1185">Reference proteome</keyword>
<evidence type="ECO:0000259" key="2">
    <source>
        <dbReference type="Pfam" id="PF22917"/>
    </source>
</evidence>
<dbReference type="PANTHER" id="PTHR32487:SF4">
    <property type="entry name" value="SIRQ PROTEIN"/>
    <property type="match status" value="1"/>
</dbReference>
<sequence>MPGGKHAIVFGASGLAGWGVVDQLLRGYPSKGTFTRVTALINRPFSISESGWTVDRDGPEIQLVQNVNLLTGSAEEFGDGLKERVQGLETATHMFYFAYKQVDDPLVEVKTNCDMFDRALSVVERYSPELEFVVFPGGTRGYGIYQPGGTWSPPLKESMGRLPPPAGDEVYYFKFEDTLAERSKGKKWTWCEVIPDAIIGMAPNGSTYSLTAHWALYLATYALLEGKGATIPFPGSEGGWNAMYNDASAEVIAKFSIWASFNREKTSGHKFNVADRAEPSTMSEIWPALAEFFGLKGVGPAGSEKVVPSEYVEKHRDVLETAGINVEQVWGKEQLDAAESYQLGDTLRSIYLNPKSELHIEGIHSDLVDTKQLQVLAKSGGEGNAVFESTIALLQGLFPTNPRNSITLANGTTIVAPLNGHQYIPVETVHPKNDRLLEPWTNCPAFRQHVAEFYASDEFKTKEKEAEHFLDSIKDFVFGRPTTLENAWNIYDHMNTQLTYNQTFAYRLPPHIVEMMRSLADFHENGVFSDRKPSGIGNIAGRSLMHLVLTSLDRMGFSEDPLKFALIETGYQPFISFFHEIEAVKEDPELGAIPNFSSAIAIELHQTNPPDIRTLLRLKFRNGTQDTFKTIHAYGHRNTIPLTEFIYRAKTSVITNNNEWAQACGARDANVASANAIEGLAAWPGSYIIIFGMLLAVLFRWMKAPARSFSTGQSSSKR</sequence>
<dbReference type="Proteomes" id="UP001383192">
    <property type="component" value="Unassembled WGS sequence"/>
</dbReference>
<gene>
    <name evidence="3" type="ORF">VNI00_013891</name>
</gene>
<dbReference type="AlphaFoldDB" id="A0AAW0C080"/>
<dbReference type="EMBL" id="JAYKXP010000073">
    <property type="protein sequence ID" value="KAK7030944.1"/>
    <property type="molecule type" value="Genomic_DNA"/>
</dbReference>
<dbReference type="Gene3D" id="3.40.50.720">
    <property type="entry name" value="NAD(P)-binding Rossmann-like Domain"/>
    <property type="match status" value="1"/>
</dbReference>
<dbReference type="InterPro" id="IPR029033">
    <property type="entry name" value="His_PPase_superfam"/>
</dbReference>
<dbReference type="Pfam" id="PF22917">
    <property type="entry name" value="PRISE"/>
    <property type="match status" value="1"/>
</dbReference>
<dbReference type="InterPro" id="IPR055222">
    <property type="entry name" value="PRISE-like_Rossmann-fold"/>
</dbReference>
<keyword evidence="1" id="KW-1133">Transmembrane helix</keyword>
<proteinExistence type="predicted"/>
<evidence type="ECO:0000256" key="1">
    <source>
        <dbReference type="SAM" id="Phobius"/>
    </source>
</evidence>
<accession>A0AAW0C080</accession>
<evidence type="ECO:0000313" key="4">
    <source>
        <dbReference type="Proteomes" id="UP001383192"/>
    </source>
</evidence>
<name>A0AAW0C080_9AGAR</name>
<keyword evidence="1" id="KW-0812">Transmembrane</keyword>
<feature type="transmembrane region" description="Helical" evidence="1">
    <location>
        <begin position="680"/>
        <end position="699"/>
    </location>
</feature>
<dbReference type="PANTHER" id="PTHR32487">
    <property type="entry name" value="3-OXO-DELTA(4,5)-STEROID 5-BETA-REDUCTASE"/>
    <property type="match status" value="1"/>
</dbReference>
<evidence type="ECO:0000313" key="3">
    <source>
        <dbReference type="EMBL" id="KAK7030944.1"/>
    </source>
</evidence>
<dbReference type="SUPFAM" id="SSF53254">
    <property type="entry name" value="Phosphoglycerate mutase-like"/>
    <property type="match status" value="1"/>
</dbReference>
<dbReference type="InterPro" id="IPR036291">
    <property type="entry name" value="NAD(P)-bd_dom_sf"/>
</dbReference>